<feature type="region of interest" description="Disordered" evidence="1">
    <location>
        <begin position="1"/>
        <end position="55"/>
    </location>
</feature>
<evidence type="ECO:0000313" key="3">
    <source>
        <dbReference type="Proteomes" id="UP001348641"/>
    </source>
</evidence>
<evidence type="ECO:0000313" key="2">
    <source>
        <dbReference type="EMBL" id="MEE2050094.1"/>
    </source>
</evidence>
<evidence type="ECO:0008006" key="4">
    <source>
        <dbReference type="Google" id="ProtNLM"/>
    </source>
</evidence>
<feature type="compositionally biased region" description="Low complexity" evidence="1">
    <location>
        <begin position="30"/>
        <end position="44"/>
    </location>
</feature>
<evidence type="ECO:0000256" key="1">
    <source>
        <dbReference type="SAM" id="MobiDB-lite"/>
    </source>
</evidence>
<dbReference type="EMBL" id="JAUUCC010000011">
    <property type="protein sequence ID" value="MEE2050094.1"/>
    <property type="molecule type" value="Genomic_DNA"/>
</dbReference>
<dbReference type="RefSeq" id="WP_330157339.1">
    <property type="nucleotide sequence ID" value="NZ_BAAAJA010000028.1"/>
</dbReference>
<dbReference type="Proteomes" id="UP001348641">
    <property type="component" value="Unassembled WGS sequence"/>
</dbReference>
<sequence length="161" mass="15610">MLTLAGCGGSAQPPEEVPLAEVPSTPPATPSVSPSASPSPVAPSDGTDLAACSDGDCEVEVTAPAEVDIDPEFAIDTLTIDSIADGSLAFTMTSTAGEVSFGCQNSDSAPCDSSLQGTFGPGGAATGQATGGPGAQVGLNDLVLEVVDVSGDSAVMRIAPA</sequence>
<gene>
    <name evidence="2" type="ORF">Q8A49_06235</name>
</gene>
<comment type="caution">
    <text evidence="2">The sequence shown here is derived from an EMBL/GenBank/DDBJ whole genome shotgun (WGS) entry which is preliminary data.</text>
</comment>
<reference evidence="2 3" key="1">
    <citation type="submission" date="2023-07" db="EMBL/GenBank/DDBJ databases">
        <authorList>
            <person name="Girao M."/>
            <person name="Carvalho M.F."/>
        </authorList>
    </citation>
    <scope>NUCLEOTIDE SEQUENCE [LARGE SCALE GENOMIC DNA]</scope>
    <source>
        <strain evidence="2 3">66/93</strain>
    </source>
</reference>
<proteinExistence type="predicted"/>
<protein>
    <recommendedName>
        <fullName evidence="4">Lipoprotein</fullName>
    </recommendedName>
</protein>
<name>A0ABU7KLD3_9ACTN</name>
<accession>A0ABU7KLD3</accession>
<organism evidence="2 3">
    <name type="scientific">Nocardiopsis tropica</name>
    <dbReference type="NCBI Taxonomy" id="109330"/>
    <lineage>
        <taxon>Bacteria</taxon>
        <taxon>Bacillati</taxon>
        <taxon>Actinomycetota</taxon>
        <taxon>Actinomycetes</taxon>
        <taxon>Streptosporangiales</taxon>
        <taxon>Nocardiopsidaceae</taxon>
        <taxon>Nocardiopsis</taxon>
    </lineage>
</organism>